<dbReference type="InterPro" id="IPR029016">
    <property type="entry name" value="GAF-like_dom_sf"/>
</dbReference>
<evidence type="ECO:0000259" key="4">
    <source>
        <dbReference type="PROSITE" id="PS50113"/>
    </source>
</evidence>
<dbReference type="InterPro" id="IPR013656">
    <property type="entry name" value="PAS_4"/>
</dbReference>
<dbReference type="SUPFAM" id="SSF55785">
    <property type="entry name" value="PYP-like sensor domain (PAS domain)"/>
    <property type="match status" value="3"/>
</dbReference>
<feature type="domain" description="PAS" evidence="3">
    <location>
        <begin position="321"/>
        <end position="373"/>
    </location>
</feature>
<dbReference type="PROSITE" id="PS50113">
    <property type="entry name" value="PAC"/>
    <property type="match status" value="2"/>
</dbReference>
<dbReference type="InterPro" id="IPR035965">
    <property type="entry name" value="PAS-like_dom_sf"/>
</dbReference>
<dbReference type="InterPro" id="IPR000700">
    <property type="entry name" value="PAS-assoc_C"/>
</dbReference>
<sequence length="848" mass="94959">MESGGTLQQTLDAVEQVGEPGEPVTASELADRIGCSRRTAYDRLEQLADAGELRTKKIGARGRVYWRRQGTGADNVSEDDQQFRSLVDATEEYAIFGLDAEGRIRTWNPGAERIKGYGTDEIIGEHLSTFYTDEDVADGVPEQNLAAAAADGVVKDEGWRVRRDGTRFWAKIVLTAIYDDEGDVEGFAKVTRDMTERRQYERQLRRQRDDLEAELDDVLERVDDAFYALDENLQFTYANEQAEQLLGCSAEELRGSHIEDVFPEADVGERYRECLSTQEPSNFELFSERRSIWLEANVYPSASGLSVYFRDTTERKRREQDLELYERIVETLDDGVYAVDDDSQFVFANEAFCEMLGTDRESLLGEHATTVYDDEIGPKAADAAERVSAGDQNIATLEFDLHTADGERIPVESRFGPLPYGEGEGRCGVVRDITGRKDRERRLEHQRERLEALNALNTIALDITEAIVDQSTRAEIERVLCEDLAASDSYTFAWSAGVDQATESIDPHVEAGVDGYLEDAPMSISPDDALGQGPAGRAVRTQEMQVVEDVFSDPDFEPWHEVAREYGYRASAAVPITHEGTVYGLFGVYADRLDAFAGEERRMLRQLGEVVGHAIVAIDRKRALMGDELVEVEFRIRDVIEMLDIDAESNGRVHLSQTVPLQDDDYLVYGNAVDEDDEFVEELVESLPHWSEVTFDESGNERFELTLADPPVLTTIASLGGDIDEAVIEDGDYRMSVHLSPGADVRQIIGAVQEAYPEAELVTRRQINRTQIDAEAIGSVLTDELTERQRTALESAFYAGFFEWPREQTGEEVAETLGISSPTFHQHVRAAERKVFEALLSTATPRED</sequence>
<feature type="domain" description="PAS" evidence="3">
    <location>
        <begin position="79"/>
        <end position="135"/>
    </location>
</feature>
<dbReference type="CDD" id="cd00130">
    <property type="entry name" value="PAS"/>
    <property type="match status" value="3"/>
</dbReference>
<dbReference type="AlphaFoldDB" id="A0A285N172"/>
<organism evidence="5 6">
    <name type="scientific">Natronoarchaeum philippinense</name>
    <dbReference type="NCBI Taxonomy" id="558529"/>
    <lineage>
        <taxon>Archaea</taxon>
        <taxon>Methanobacteriati</taxon>
        <taxon>Methanobacteriota</taxon>
        <taxon>Stenosarchaea group</taxon>
        <taxon>Halobacteria</taxon>
        <taxon>Halobacteriales</taxon>
        <taxon>Natronoarchaeaceae</taxon>
    </lineage>
</organism>
<dbReference type="InterPro" id="IPR031803">
    <property type="entry name" value="BAT_GAF/HTH-assoc"/>
</dbReference>
<dbReference type="Proteomes" id="UP000219453">
    <property type="component" value="Unassembled WGS sequence"/>
</dbReference>
<dbReference type="PROSITE" id="PS50112">
    <property type="entry name" value="PAS"/>
    <property type="match status" value="3"/>
</dbReference>
<dbReference type="Gene3D" id="3.30.450.40">
    <property type="match status" value="1"/>
</dbReference>
<dbReference type="Pfam" id="PF04967">
    <property type="entry name" value="HTH_10"/>
    <property type="match status" value="1"/>
</dbReference>
<evidence type="ECO:0000256" key="2">
    <source>
        <dbReference type="ARBA" id="ARBA00023163"/>
    </source>
</evidence>
<dbReference type="InterPro" id="IPR007050">
    <property type="entry name" value="HTH_bacterioopsin"/>
</dbReference>
<keyword evidence="1" id="KW-0805">Transcription regulation</keyword>
<keyword evidence="6" id="KW-1185">Reference proteome</keyword>
<evidence type="ECO:0000313" key="6">
    <source>
        <dbReference type="Proteomes" id="UP000219453"/>
    </source>
</evidence>
<dbReference type="PANTHER" id="PTHR44757">
    <property type="entry name" value="DIGUANYLATE CYCLASE DGCP"/>
    <property type="match status" value="1"/>
</dbReference>
<dbReference type="InterPro" id="IPR003018">
    <property type="entry name" value="GAF"/>
</dbReference>
<evidence type="ECO:0000313" key="5">
    <source>
        <dbReference type="EMBL" id="SNZ03078.1"/>
    </source>
</evidence>
<keyword evidence="2" id="KW-0804">Transcription</keyword>
<dbReference type="Gene3D" id="3.30.450.20">
    <property type="entry name" value="PAS domain"/>
    <property type="match status" value="3"/>
</dbReference>
<dbReference type="Pfam" id="PF13185">
    <property type="entry name" value="GAF_2"/>
    <property type="match status" value="1"/>
</dbReference>
<evidence type="ECO:0000259" key="3">
    <source>
        <dbReference type="PROSITE" id="PS50112"/>
    </source>
</evidence>
<dbReference type="EMBL" id="OBEJ01000001">
    <property type="protein sequence ID" value="SNZ03078.1"/>
    <property type="molecule type" value="Genomic_DNA"/>
</dbReference>
<dbReference type="Pfam" id="PF15915">
    <property type="entry name" value="BAT"/>
    <property type="match status" value="1"/>
</dbReference>
<dbReference type="OrthoDB" id="205707at2157"/>
<dbReference type="Pfam" id="PF13426">
    <property type="entry name" value="PAS_9"/>
    <property type="match status" value="1"/>
</dbReference>
<dbReference type="SUPFAM" id="SSF46785">
    <property type="entry name" value="Winged helix' DNA-binding domain"/>
    <property type="match status" value="1"/>
</dbReference>
<evidence type="ECO:0000256" key="1">
    <source>
        <dbReference type="ARBA" id="ARBA00023015"/>
    </source>
</evidence>
<dbReference type="SMART" id="SM00086">
    <property type="entry name" value="PAC"/>
    <property type="match status" value="2"/>
</dbReference>
<name>A0A285N172_NATPI</name>
<accession>A0A285N172</accession>
<feature type="domain" description="PAC" evidence="4">
    <location>
        <begin position="395"/>
        <end position="445"/>
    </location>
</feature>
<dbReference type="SUPFAM" id="SSF55781">
    <property type="entry name" value="GAF domain-like"/>
    <property type="match status" value="1"/>
</dbReference>
<dbReference type="InterPro" id="IPR001610">
    <property type="entry name" value="PAC"/>
</dbReference>
<reference evidence="5 6" key="1">
    <citation type="submission" date="2017-09" db="EMBL/GenBank/DDBJ databases">
        <authorList>
            <person name="Ehlers B."/>
            <person name="Leendertz F.H."/>
        </authorList>
    </citation>
    <scope>NUCLEOTIDE SEQUENCE [LARGE SCALE GENOMIC DNA]</scope>
    <source>
        <strain evidence="5 6">DSM 27208</strain>
    </source>
</reference>
<dbReference type="Pfam" id="PF12840">
    <property type="entry name" value="HTH_20"/>
    <property type="match status" value="1"/>
</dbReference>
<dbReference type="SMART" id="SM00091">
    <property type="entry name" value="PAS"/>
    <property type="match status" value="3"/>
</dbReference>
<dbReference type="PANTHER" id="PTHR44757:SF2">
    <property type="entry name" value="BIOFILM ARCHITECTURE MAINTENANCE PROTEIN MBAA"/>
    <property type="match status" value="1"/>
</dbReference>
<dbReference type="NCBIfam" id="TIGR00229">
    <property type="entry name" value="sensory_box"/>
    <property type="match status" value="3"/>
</dbReference>
<dbReference type="InterPro" id="IPR036390">
    <property type="entry name" value="WH_DNA-bd_sf"/>
</dbReference>
<dbReference type="Pfam" id="PF08448">
    <property type="entry name" value="PAS_4"/>
    <property type="match status" value="2"/>
</dbReference>
<dbReference type="SMART" id="SM00065">
    <property type="entry name" value="GAF"/>
    <property type="match status" value="1"/>
</dbReference>
<dbReference type="InterPro" id="IPR052155">
    <property type="entry name" value="Biofilm_reg_signaling"/>
</dbReference>
<dbReference type="RefSeq" id="WP_179747358.1">
    <property type="nucleotide sequence ID" value="NZ_OBEJ01000001.1"/>
</dbReference>
<dbReference type="InterPro" id="IPR000014">
    <property type="entry name" value="PAS"/>
</dbReference>
<protein>
    <submittedName>
        <fullName evidence="5">PAS domain S-box-containing protein</fullName>
    </submittedName>
</protein>
<feature type="domain" description="PAS" evidence="3">
    <location>
        <begin position="211"/>
        <end position="264"/>
    </location>
</feature>
<gene>
    <name evidence="5" type="ORF">SAMN06269185_0185</name>
</gene>
<feature type="domain" description="PAC" evidence="4">
    <location>
        <begin position="154"/>
        <end position="206"/>
    </location>
</feature>
<proteinExistence type="predicted"/>